<feature type="domain" description="EF-hand" evidence="3">
    <location>
        <begin position="518"/>
        <end position="553"/>
    </location>
</feature>
<dbReference type="PROSITE" id="PS00018">
    <property type="entry name" value="EF_HAND_1"/>
    <property type="match status" value="1"/>
</dbReference>
<gene>
    <name evidence="4" type="ORF">CSSPJE1EN1_LOCUS28175</name>
</gene>
<feature type="domain" description="EF-hand" evidence="3">
    <location>
        <begin position="489"/>
        <end position="517"/>
    </location>
</feature>
<dbReference type="PANTHER" id="PTHR24114">
    <property type="entry name" value="LEUCINE RICH REPEAT FAMILY PROTEIN"/>
    <property type="match status" value="1"/>
</dbReference>
<dbReference type="SMART" id="SM00054">
    <property type="entry name" value="EFh"/>
    <property type="match status" value="2"/>
</dbReference>
<dbReference type="InterPro" id="IPR018247">
    <property type="entry name" value="EF_Hand_1_Ca_BS"/>
</dbReference>
<feature type="compositionally biased region" description="Basic and acidic residues" evidence="2">
    <location>
        <begin position="145"/>
        <end position="155"/>
    </location>
</feature>
<dbReference type="InterPro" id="IPR011992">
    <property type="entry name" value="EF-hand-dom_pair"/>
</dbReference>
<reference evidence="4" key="1">
    <citation type="submission" date="2024-02" db="EMBL/GenBank/DDBJ databases">
        <authorList>
            <consortium name="ELIXIR-Norway"/>
            <consortium name="Elixir Norway"/>
        </authorList>
    </citation>
    <scope>NUCLEOTIDE SEQUENCE</scope>
</reference>
<dbReference type="InterPro" id="IPR002048">
    <property type="entry name" value="EF_hand_dom"/>
</dbReference>
<dbReference type="Proteomes" id="UP001497444">
    <property type="component" value="Unassembled WGS sequence"/>
</dbReference>
<dbReference type="Pfam" id="PF13499">
    <property type="entry name" value="EF-hand_7"/>
    <property type="match status" value="1"/>
</dbReference>
<dbReference type="SUPFAM" id="SSF52047">
    <property type="entry name" value="RNI-like"/>
    <property type="match status" value="1"/>
</dbReference>
<dbReference type="PROSITE" id="PS50222">
    <property type="entry name" value="EF_HAND_2"/>
    <property type="match status" value="2"/>
</dbReference>
<keyword evidence="1" id="KW-0106">Calcium</keyword>
<name>A0ABP0VF72_9BRYO</name>
<dbReference type="EMBL" id="CAXAQS010000706">
    <property type="protein sequence ID" value="CAK9252797.1"/>
    <property type="molecule type" value="Genomic_DNA"/>
</dbReference>
<evidence type="ECO:0000256" key="1">
    <source>
        <dbReference type="ARBA" id="ARBA00022837"/>
    </source>
</evidence>
<dbReference type="Pfam" id="PF13516">
    <property type="entry name" value="LRR_6"/>
    <property type="match status" value="2"/>
</dbReference>
<evidence type="ECO:0000256" key="2">
    <source>
        <dbReference type="SAM" id="MobiDB-lite"/>
    </source>
</evidence>
<proteinExistence type="predicted"/>
<dbReference type="InterPro" id="IPR032675">
    <property type="entry name" value="LRR_dom_sf"/>
</dbReference>
<dbReference type="CDD" id="cd00051">
    <property type="entry name" value="EFh"/>
    <property type="match status" value="1"/>
</dbReference>
<feature type="compositionally biased region" description="Low complexity" evidence="2">
    <location>
        <begin position="121"/>
        <end position="144"/>
    </location>
</feature>
<dbReference type="InterPro" id="IPR052394">
    <property type="entry name" value="LRR-containing"/>
</dbReference>
<dbReference type="SMART" id="SM00368">
    <property type="entry name" value="LRR_RI"/>
    <property type="match status" value="6"/>
</dbReference>
<dbReference type="PANTHER" id="PTHR24114:SF2">
    <property type="entry name" value="F-BOX DOMAIN-CONTAINING PROTEIN-RELATED"/>
    <property type="match status" value="1"/>
</dbReference>
<dbReference type="Gene3D" id="1.10.238.10">
    <property type="entry name" value="EF-hand"/>
    <property type="match status" value="1"/>
</dbReference>
<keyword evidence="5" id="KW-1185">Reference proteome</keyword>
<organism evidence="4 5">
    <name type="scientific">Sphagnum jensenii</name>
    <dbReference type="NCBI Taxonomy" id="128206"/>
    <lineage>
        <taxon>Eukaryota</taxon>
        <taxon>Viridiplantae</taxon>
        <taxon>Streptophyta</taxon>
        <taxon>Embryophyta</taxon>
        <taxon>Bryophyta</taxon>
        <taxon>Sphagnophytina</taxon>
        <taxon>Sphagnopsida</taxon>
        <taxon>Sphagnales</taxon>
        <taxon>Sphagnaceae</taxon>
        <taxon>Sphagnum</taxon>
    </lineage>
</organism>
<accession>A0ABP0VF72</accession>
<sequence length="1207" mass="135920">MEFYENFQMMQKTKLKYSGNEALIERAYQSRAQSRLSLSRSRDSLKTEEIPVSPWGKFDTPHGALDEEEAAWLTKTVHHYYSANTPITKYHSRKGNNNGMIDSVKSMGSLSLRSSTDSVWSTKESTESNNTHNNNNSSHTSNTNNRREYSADTSKHTSVRTQLTPLQSFDFNDDAFVEPVYSPRTKYLGACIRENIIPIAKLVLRKNQSTKIDLSHSGLHDKLGKVLSEYLEDLPNVESIDISGNALTDVSLPLLIHSFQNMPNLKYLNLSRSKIDDEASTALADYLANPLCPLISLVLQNADIDDYECARFISCLKSNYHLRELDMSSNLLGSAEIFHGSTKIKKFTAGGMAIAEYIASKDCRLHTLKLGWNSIKMASSLDIAKSISVNETLLYLDLSYNGLGEAAGEYIGDALQRNQTLQTLLLENNHLNGRACYCICAGILENTSLTRISLDKNPIGEFGAKSIIQVINGLRELAASATDPVKGLDLFLQADTDGNGTIDRNELTALLDKFGFPMDQDGIDDIFDQFDVDGAGVLEKEEFLRLLALESEEAVARTSEYLESYFYADHAMAYQRYILPRQGILHLSVVDNYSEKGPKNILTSLQAQYMLDLSASIRDSLLICDVIQQYQLRYTEALQIFKTIHSETGNIATALATVLPRMAFQSEARALLNKAVDNDLVKMARVKKTLGSAYQPLLGCVNGFYRLNLSVETDRLCLTHLLGHSKSLMEKRLKFHSHGFHLEGKVGDTSQHGNWTCFRNELYNGESFQITSSAFTPMKRTGILEFDFSSCMRPPLEENSISDFRVVRILANISLLESGNIPEALKQLADSKTATLKSESQFATMVHERSMDKACKIGIHEDIFYTHLKVRGEEQVKATRREILTTEVAQSKISHRGSKLSGKFRNSILLSESLQQIQENVEYCRGVSEISTSKADKDAENSLNSRDTVIAVDYYAELKNDREKLPPHIFDLKKRLTDLVVDPRIDELVKVNKILEAIIDLFAKVYIRCRHMVLILKCFKFGSLLKTPYFGTYNVELVVALFLRIVDLHNFDIVLHELSAEECAAIYCRIGWLNIFNPCKVDGGYELQLSQREERIIIKVLVTLSVAEPCQNILNQQFQWDRSGDIIPGWDLTEGWKTNEGIPVRGILRLQFASYGVHADGNTTPAHQNRVYRVDRELRRVLTYCCLVEMKLRCGVRVILPGSEALN</sequence>
<dbReference type="SUPFAM" id="SSF47473">
    <property type="entry name" value="EF-hand"/>
    <property type="match status" value="1"/>
</dbReference>
<evidence type="ECO:0000313" key="4">
    <source>
        <dbReference type="EMBL" id="CAK9252797.1"/>
    </source>
</evidence>
<evidence type="ECO:0000313" key="5">
    <source>
        <dbReference type="Proteomes" id="UP001497444"/>
    </source>
</evidence>
<evidence type="ECO:0000259" key="3">
    <source>
        <dbReference type="PROSITE" id="PS50222"/>
    </source>
</evidence>
<dbReference type="InterPro" id="IPR001611">
    <property type="entry name" value="Leu-rich_rpt"/>
</dbReference>
<feature type="region of interest" description="Disordered" evidence="2">
    <location>
        <begin position="115"/>
        <end position="158"/>
    </location>
</feature>
<protein>
    <recommendedName>
        <fullName evidence="3">EF-hand domain-containing protein</fullName>
    </recommendedName>
</protein>
<dbReference type="Gene3D" id="3.80.10.10">
    <property type="entry name" value="Ribonuclease Inhibitor"/>
    <property type="match status" value="1"/>
</dbReference>
<comment type="caution">
    <text evidence="4">The sequence shown here is derived from an EMBL/GenBank/DDBJ whole genome shotgun (WGS) entry which is preliminary data.</text>
</comment>